<proteinExistence type="predicted"/>
<dbReference type="InterPro" id="IPR012337">
    <property type="entry name" value="RNaseH-like_sf"/>
</dbReference>
<dbReference type="Gene3D" id="3.30.420.10">
    <property type="entry name" value="Ribonuclease H-like superfamily/Ribonuclease H"/>
    <property type="match status" value="1"/>
</dbReference>
<dbReference type="Pfam" id="PF13456">
    <property type="entry name" value="RVT_3"/>
    <property type="match status" value="1"/>
</dbReference>
<protein>
    <recommendedName>
        <fullName evidence="1">RNase H type-1 domain-containing protein</fullName>
    </recommendedName>
</protein>
<dbReference type="InterPro" id="IPR052929">
    <property type="entry name" value="RNase_H-like_EbsB-rel"/>
</dbReference>
<dbReference type="PANTHER" id="PTHR47074:SF11">
    <property type="entry name" value="REVERSE TRANSCRIPTASE-LIKE PROTEIN"/>
    <property type="match status" value="1"/>
</dbReference>
<dbReference type="InterPro" id="IPR002156">
    <property type="entry name" value="RNaseH_domain"/>
</dbReference>
<dbReference type="PANTHER" id="PTHR47074">
    <property type="entry name" value="BNAC02G40300D PROTEIN"/>
    <property type="match status" value="1"/>
</dbReference>
<evidence type="ECO:0000259" key="1">
    <source>
        <dbReference type="Pfam" id="PF13456"/>
    </source>
</evidence>
<dbReference type="SUPFAM" id="SSF53098">
    <property type="entry name" value="Ribonuclease H-like"/>
    <property type="match status" value="1"/>
</dbReference>
<keyword evidence="3" id="KW-1185">Reference proteome</keyword>
<feature type="domain" description="RNase H type-1" evidence="1">
    <location>
        <begin position="69"/>
        <end position="191"/>
    </location>
</feature>
<evidence type="ECO:0000313" key="2">
    <source>
        <dbReference type="EMBL" id="KAK6118703.1"/>
    </source>
</evidence>
<gene>
    <name evidence="2" type="ORF">DH2020_047560</name>
</gene>
<accession>A0ABR0U874</accession>
<dbReference type="EMBL" id="JABTTQ020003309">
    <property type="protein sequence ID" value="KAK6118703.1"/>
    <property type="molecule type" value="Genomic_DNA"/>
</dbReference>
<name>A0ABR0U874_REHGL</name>
<dbReference type="Proteomes" id="UP001318860">
    <property type="component" value="Unassembled WGS sequence"/>
</dbReference>
<evidence type="ECO:0000313" key="3">
    <source>
        <dbReference type="Proteomes" id="UP001318860"/>
    </source>
</evidence>
<dbReference type="InterPro" id="IPR036397">
    <property type="entry name" value="RNaseH_sf"/>
</dbReference>
<dbReference type="CDD" id="cd06222">
    <property type="entry name" value="RNase_H_like"/>
    <property type="match status" value="1"/>
</dbReference>
<comment type="caution">
    <text evidence="2">The sequence shown here is derived from an EMBL/GenBank/DDBJ whole genome shotgun (WGS) entry which is preliminary data.</text>
</comment>
<dbReference type="InterPro" id="IPR044730">
    <property type="entry name" value="RNase_H-like_dom_plant"/>
</dbReference>
<sequence length="219" mass="24170">MIIWALWKNRNESVWNGIIQSPTHIVNFASSTMIQWEAAQKAELKDWRIKPGDGAIAWNKPKHDAIKCNVDGAIFAQKGLIGFGCVVHDGQGIFRAAKQGIMPGLDNAMLAEAITIREALSWIKEKFTNAAVVLESDSLGVIQAIRGLISDNTYVQSVINDCLKLLEDLPMVSCVFVRRSANRVAHALAKASGSLSDFITWEGHPPQFICNLLEQDLMI</sequence>
<organism evidence="2 3">
    <name type="scientific">Rehmannia glutinosa</name>
    <name type="common">Chinese foxglove</name>
    <dbReference type="NCBI Taxonomy" id="99300"/>
    <lineage>
        <taxon>Eukaryota</taxon>
        <taxon>Viridiplantae</taxon>
        <taxon>Streptophyta</taxon>
        <taxon>Embryophyta</taxon>
        <taxon>Tracheophyta</taxon>
        <taxon>Spermatophyta</taxon>
        <taxon>Magnoliopsida</taxon>
        <taxon>eudicotyledons</taxon>
        <taxon>Gunneridae</taxon>
        <taxon>Pentapetalae</taxon>
        <taxon>asterids</taxon>
        <taxon>lamiids</taxon>
        <taxon>Lamiales</taxon>
        <taxon>Orobanchaceae</taxon>
        <taxon>Rehmannieae</taxon>
        <taxon>Rehmannia</taxon>
    </lineage>
</organism>
<reference evidence="2 3" key="1">
    <citation type="journal article" date="2021" name="Comput. Struct. Biotechnol. J.">
        <title>De novo genome assembly of the potent medicinal plant Rehmannia glutinosa using nanopore technology.</title>
        <authorList>
            <person name="Ma L."/>
            <person name="Dong C."/>
            <person name="Song C."/>
            <person name="Wang X."/>
            <person name="Zheng X."/>
            <person name="Niu Y."/>
            <person name="Chen S."/>
            <person name="Feng W."/>
        </authorList>
    </citation>
    <scope>NUCLEOTIDE SEQUENCE [LARGE SCALE GENOMIC DNA]</scope>
    <source>
        <strain evidence="2">DH-2019</strain>
    </source>
</reference>